<dbReference type="SUPFAM" id="SSF51206">
    <property type="entry name" value="cAMP-binding domain-like"/>
    <property type="match status" value="1"/>
</dbReference>
<dbReference type="InterPro" id="IPR001633">
    <property type="entry name" value="EAL_dom"/>
</dbReference>
<dbReference type="STRING" id="1513793.SAMN06296036_115139"/>
<dbReference type="InterPro" id="IPR035919">
    <property type="entry name" value="EAL_sf"/>
</dbReference>
<reference evidence="4" key="1">
    <citation type="submission" date="2017-04" db="EMBL/GenBank/DDBJ databases">
        <authorList>
            <person name="Varghese N."/>
            <person name="Submissions S."/>
        </authorList>
    </citation>
    <scope>NUCLEOTIDE SEQUENCE [LARGE SCALE GENOMIC DNA]</scope>
    <source>
        <strain evidence="4">RKEM611</strain>
    </source>
</reference>
<name>A0A1Y6CA16_9BACT</name>
<dbReference type="InterPro" id="IPR050706">
    <property type="entry name" value="Cyclic-di-GMP_PDE-like"/>
</dbReference>
<feature type="domain" description="EAL" evidence="2">
    <location>
        <begin position="145"/>
        <end position="403"/>
    </location>
</feature>
<dbReference type="Proteomes" id="UP000192907">
    <property type="component" value="Unassembled WGS sequence"/>
</dbReference>
<evidence type="ECO:0000313" key="3">
    <source>
        <dbReference type="EMBL" id="SMF49982.1"/>
    </source>
</evidence>
<dbReference type="Gene3D" id="3.20.20.450">
    <property type="entry name" value="EAL domain"/>
    <property type="match status" value="1"/>
</dbReference>
<sequence length="410" mass="46000">MLGTTKKRRYSPGEVIFSQGDSGNCAFIIEMGRVEVFVTSDLEKVVLANLGVGEIFGEMSVLDGSPRSASAVALESAELAIVSNEAISERFEAADPIVRLLITMLLKHVRFSNRSVLNQTDVSRSVSRLLEADAIAKQKHEALDRLRLESDLKQGLQEGQFQLHFQPIVNMLDRQLVGFESLIRWHSPNRGLVRPDVFIGIAEETSLIVPIGRWVIEQACKHLSLFKKQLEKHRFPQALFMSINISGRQFQDPHFFNHLLEAIKETCTSPKDIKLEVTERTLMQGASALHMINKSRKLGFQVALDDFGTGYSSLSYLSRFEVDNLKVDQSFVRNMNKDRKVQVITKAIIDMAMGMGLPSIAEGIETEGDFETLKQMGCEFGQGYLFAKPLSYPQAISYLLKQKETYGFTG</sequence>
<dbReference type="PANTHER" id="PTHR33121:SF71">
    <property type="entry name" value="OXYGEN SENSOR PROTEIN DOSP"/>
    <property type="match status" value="1"/>
</dbReference>
<dbReference type="InterPro" id="IPR018488">
    <property type="entry name" value="cNMP-bd_CS"/>
</dbReference>
<dbReference type="CDD" id="cd01948">
    <property type="entry name" value="EAL"/>
    <property type="match status" value="1"/>
</dbReference>
<evidence type="ECO:0000259" key="2">
    <source>
        <dbReference type="PROSITE" id="PS50883"/>
    </source>
</evidence>
<dbReference type="PROSITE" id="PS00889">
    <property type="entry name" value="CNMP_BINDING_2"/>
    <property type="match status" value="1"/>
</dbReference>
<dbReference type="SMART" id="SM00052">
    <property type="entry name" value="EAL"/>
    <property type="match status" value="1"/>
</dbReference>
<protein>
    <submittedName>
        <fullName evidence="3">EAL domain, c-di-GMP-specific phosphodiesterase class I (Or its enzymatically inactive variant)</fullName>
    </submittedName>
</protein>
<dbReference type="Pfam" id="PF00563">
    <property type="entry name" value="EAL"/>
    <property type="match status" value="1"/>
</dbReference>
<evidence type="ECO:0000313" key="4">
    <source>
        <dbReference type="Proteomes" id="UP000192907"/>
    </source>
</evidence>
<dbReference type="InterPro" id="IPR000595">
    <property type="entry name" value="cNMP-bd_dom"/>
</dbReference>
<dbReference type="SUPFAM" id="SSF141868">
    <property type="entry name" value="EAL domain-like"/>
    <property type="match status" value="1"/>
</dbReference>
<organism evidence="3 4">
    <name type="scientific">Pseudobacteriovorax antillogorgiicola</name>
    <dbReference type="NCBI Taxonomy" id="1513793"/>
    <lineage>
        <taxon>Bacteria</taxon>
        <taxon>Pseudomonadati</taxon>
        <taxon>Bdellovibrionota</taxon>
        <taxon>Oligoflexia</taxon>
        <taxon>Oligoflexales</taxon>
        <taxon>Pseudobacteriovoracaceae</taxon>
        <taxon>Pseudobacteriovorax</taxon>
    </lineage>
</organism>
<dbReference type="EMBL" id="FWZT01000015">
    <property type="protein sequence ID" value="SMF49982.1"/>
    <property type="molecule type" value="Genomic_DNA"/>
</dbReference>
<dbReference type="SMART" id="SM00100">
    <property type="entry name" value="cNMP"/>
    <property type="match status" value="1"/>
</dbReference>
<dbReference type="RefSeq" id="WP_132319870.1">
    <property type="nucleotide sequence ID" value="NZ_FWZT01000015.1"/>
</dbReference>
<dbReference type="Gene3D" id="2.60.120.10">
    <property type="entry name" value="Jelly Rolls"/>
    <property type="match status" value="1"/>
</dbReference>
<dbReference type="PANTHER" id="PTHR33121">
    <property type="entry name" value="CYCLIC DI-GMP PHOSPHODIESTERASE PDEF"/>
    <property type="match status" value="1"/>
</dbReference>
<evidence type="ECO:0000259" key="1">
    <source>
        <dbReference type="PROSITE" id="PS50042"/>
    </source>
</evidence>
<dbReference type="Pfam" id="PF00027">
    <property type="entry name" value="cNMP_binding"/>
    <property type="match status" value="1"/>
</dbReference>
<dbReference type="InterPro" id="IPR018490">
    <property type="entry name" value="cNMP-bd_dom_sf"/>
</dbReference>
<dbReference type="PROSITE" id="PS50883">
    <property type="entry name" value="EAL"/>
    <property type="match status" value="1"/>
</dbReference>
<dbReference type="GO" id="GO:0071111">
    <property type="term" value="F:cyclic-guanylate-specific phosphodiesterase activity"/>
    <property type="evidence" value="ECO:0007669"/>
    <property type="project" value="InterPro"/>
</dbReference>
<keyword evidence="4" id="KW-1185">Reference proteome</keyword>
<dbReference type="PROSITE" id="PS50042">
    <property type="entry name" value="CNMP_BINDING_3"/>
    <property type="match status" value="1"/>
</dbReference>
<dbReference type="AlphaFoldDB" id="A0A1Y6CA16"/>
<dbReference type="PRINTS" id="PR00103">
    <property type="entry name" value="CAMPKINASE"/>
</dbReference>
<proteinExistence type="predicted"/>
<gene>
    <name evidence="3" type="ORF">SAMN06296036_115139</name>
</gene>
<dbReference type="InterPro" id="IPR014710">
    <property type="entry name" value="RmlC-like_jellyroll"/>
</dbReference>
<dbReference type="CDD" id="cd00038">
    <property type="entry name" value="CAP_ED"/>
    <property type="match status" value="1"/>
</dbReference>
<accession>A0A1Y6CA16</accession>
<dbReference type="OrthoDB" id="5293040at2"/>
<feature type="domain" description="Cyclic nucleotide-binding" evidence="1">
    <location>
        <begin position="1"/>
        <end position="108"/>
    </location>
</feature>